<sequence length="203" mass="22712">MSLHLWEYNTGNTRDIRTECVVIGAGKVAGRYVGVGSESVHGRRLSQGRCIWRELCTKRVHVVFRLGGSCRAIDFWRKVEYGNTGVSERKTRESKARRADRFKCVFESKSRRVILRMFSSFSTVPEPESYTLIREQTSRVGWRQVGNLPLGRRLPRNPEGDVRVVPCEAGGVGRSKVGLRIGGGVRWICCQVDGALGVTAVEA</sequence>
<gene>
    <name evidence="1" type="ORF">DFH07DRAFT_801751</name>
</gene>
<dbReference type="Proteomes" id="UP001215280">
    <property type="component" value="Unassembled WGS sequence"/>
</dbReference>
<evidence type="ECO:0000313" key="2">
    <source>
        <dbReference type="Proteomes" id="UP001215280"/>
    </source>
</evidence>
<evidence type="ECO:0000313" key="1">
    <source>
        <dbReference type="EMBL" id="KAJ7772862.1"/>
    </source>
</evidence>
<dbReference type="EMBL" id="JARJLG010000018">
    <property type="protein sequence ID" value="KAJ7772862.1"/>
    <property type="molecule type" value="Genomic_DNA"/>
</dbReference>
<name>A0AAD7JVL6_9AGAR</name>
<dbReference type="AlphaFoldDB" id="A0AAD7JVL6"/>
<accession>A0AAD7JVL6</accession>
<protein>
    <submittedName>
        <fullName evidence="1">Uncharacterized protein</fullName>
    </submittedName>
</protein>
<comment type="caution">
    <text evidence="1">The sequence shown here is derived from an EMBL/GenBank/DDBJ whole genome shotgun (WGS) entry which is preliminary data.</text>
</comment>
<organism evidence="1 2">
    <name type="scientific">Mycena maculata</name>
    <dbReference type="NCBI Taxonomy" id="230809"/>
    <lineage>
        <taxon>Eukaryota</taxon>
        <taxon>Fungi</taxon>
        <taxon>Dikarya</taxon>
        <taxon>Basidiomycota</taxon>
        <taxon>Agaricomycotina</taxon>
        <taxon>Agaricomycetes</taxon>
        <taxon>Agaricomycetidae</taxon>
        <taxon>Agaricales</taxon>
        <taxon>Marasmiineae</taxon>
        <taxon>Mycenaceae</taxon>
        <taxon>Mycena</taxon>
    </lineage>
</organism>
<keyword evidence="2" id="KW-1185">Reference proteome</keyword>
<reference evidence="1" key="1">
    <citation type="submission" date="2023-03" db="EMBL/GenBank/DDBJ databases">
        <title>Massive genome expansion in bonnet fungi (Mycena s.s.) driven by repeated elements and novel gene families across ecological guilds.</title>
        <authorList>
            <consortium name="Lawrence Berkeley National Laboratory"/>
            <person name="Harder C.B."/>
            <person name="Miyauchi S."/>
            <person name="Viragh M."/>
            <person name="Kuo A."/>
            <person name="Thoen E."/>
            <person name="Andreopoulos B."/>
            <person name="Lu D."/>
            <person name="Skrede I."/>
            <person name="Drula E."/>
            <person name="Henrissat B."/>
            <person name="Morin E."/>
            <person name="Kohler A."/>
            <person name="Barry K."/>
            <person name="LaButti K."/>
            <person name="Morin E."/>
            <person name="Salamov A."/>
            <person name="Lipzen A."/>
            <person name="Mereny Z."/>
            <person name="Hegedus B."/>
            <person name="Baldrian P."/>
            <person name="Stursova M."/>
            <person name="Weitz H."/>
            <person name="Taylor A."/>
            <person name="Grigoriev I.V."/>
            <person name="Nagy L.G."/>
            <person name="Martin F."/>
            <person name="Kauserud H."/>
        </authorList>
    </citation>
    <scope>NUCLEOTIDE SEQUENCE</scope>
    <source>
        <strain evidence="1">CBHHK188m</strain>
    </source>
</reference>
<proteinExistence type="predicted"/>